<feature type="compositionally biased region" description="Basic and acidic residues" evidence="1">
    <location>
        <begin position="49"/>
        <end position="60"/>
    </location>
</feature>
<feature type="region of interest" description="Disordered" evidence="1">
    <location>
        <begin position="27"/>
        <end position="60"/>
    </location>
</feature>
<dbReference type="Proteomes" id="UP000789901">
    <property type="component" value="Unassembled WGS sequence"/>
</dbReference>
<name>A0ABN7WG99_GIGMA</name>
<gene>
    <name evidence="2" type="ORF">GMARGA_LOCUS30652</name>
</gene>
<dbReference type="EMBL" id="CAJVQB010043747">
    <property type="protein sequence ID" value="CAG8831401.1"/>
    <property type="molecule type" value="Genomic_DNA"/>
</dbReference>
<evidence type="ECO:0000313" key="3">
    <source>
        <dbReference type="Proteomes" id="UP000789901"/>
    </source>
</evidence>
<proteinExistence type="predicted"/>
<feature type="compositionally biased region" description="Basic and acidic residues" evidence="1">
    <location>
        <begin position="27"/>
        <end position="37"/>
    </location>
</feature>
<feature type="non-terminal residue" evidence="2">
    <location>
        <position position="1"/>
    </location>
</feature>
<comment type="caution">
    <text evidence="2">The sequence shown here is derived from an EMBL/GenBank/DDBJ whole genome shotgun (WGS) entry which is preliminary data.</text>
</comment>
<keyword evidence="3" id="KW-1185">Reference proteome</keyword>
<evidence type="ECO:0000256" key="1">
    <source>
        <dbReference type="SAM" id="MobiDB-lite"/>
    </source>
</evidence>
<accession>A0ABN7WG99</accession>
<organism evidence="2 3">
    <name type="scientific">Gigaspora margarita</name>
    <dbReference type="NCBI Taxonomy" id="4874"/>
    <lineage>
        <taxon>Eukaryota</taxon>
        <taxon>Fungi</taxon>
        <taxon>Fungi incertae sedis</taxon>
        <taxon>Mucoromycota</taxon>
        <taxon>Glomeromycotina</taxon>
        <taxon>Glomeromycetes</taxon>
        <taxon>Diversisporales</taxon>
        <taxon>Gigasporaceae</taxon>
        <taxon>Gigaspora</taxon>
    </lineage>
</organism>
<evidence type="ECO:0000313" key="2">
    <source>
        <dbReference type="EMBL" id="CAG8831401.1"/>
    </source>
</evidence>
<feature type="non-terminal residue" evidence="2">
    <location>
        <position position="145"/>
    </location>
</feature>
<reference evidence="2 3" key="1">
    <citation type="submission" date="2021-06" db="EMBL/GenBank/DDBJ databases">
        <authorList>
            <person name="Kallberg Y."/>
            <person name="Tangrot J."/>
            <person name="Rosling A."/>
        </authorList>
    </citation>
    <scope>NUCLEOTIDE SEQUENCE [LARGE SCALE GENOMIC DNA]</scope>
    <source>
        <strain evidence="2 3">120-4 pot B 10/14</strain>
    </source>
</reference>
<protein>
    <submittedName>
        <fullName evidence="2">12136_t:CDS:1</fullName>
    </submittedName>
</protein>
<sequence>IENLIAEQDNPSIEDIRVNPFTIQKEENKDGNKECWKGQRHNKGIQIKEGAEMQNSERDIHNKKSKEILEIYKTIQKYIRNTMEEIRTKKEEKEKILMIMIIDEEEKKVIKIANESWPSKGKVCLIALAIIIVIHKNKAEIEIEM</sequence>